<proteinExistence type="predicted"/>
<protein>
    <submittedName>
        <fullName evidence="4">Polyphosphate kinase</fullName>
    </submittedName>
</protein>
<dbReference type="OrthoDB" id="199400at2759"/>
<name>A0A0R3TK84_RODNA</name>
<dbReference type="STRING" id="102285.A0A0R3TK84"/>
<dbReference type="PANTHER" id="PTHR46788">
    <property type="entry name" value="EF-HAND CALCIUM-BINDING DOMAIN-CONTAINING PROTEIN 5"/>
    <property type="match status" value="1"/>
</dbReference>
<dbReference type="EMBL" id="UZAE01012077">
    <property type="protein sequence ID" value="VDO03415.1"/>
    <property type="molecule type" value="Genomic_DNA"/>
</dbReference>
<reference evidence="2 3" key="2">
    <citation type="submission" date="2018-11" db="EMBL/GenBank/DDBJ databases">
        <authorList>
            <consortium name="Pathogen Informatics"/>
        </authorList>
    </citation>
    <scope>NUCLEOTIDE SEQUENCE [LARGE SCALE GENOMIC DNA]</scope>
</reference>
<accession>A0A0R3TK84</accession>
<gene>
    <name evidence="2" type="ORF">HNAJ_LOCUS7555</name>
</gene>
<evidence type="ECO:0000313" key="4">
    <source>
        <dbReference type="WBParaSite" id="HNAJ_0000755901-mRNA-1"/>
    </source>
</evidence>
<dbReference type="AlphaFoldDB" id="A0A0R3TK84"/>
<feature type="region of interest" description="Disordered" evidence="1">
    <location>
        <begin position="423"/>
        <end position="446"/>
    </location>
</feature>
<dbReference type="Proteomes" id="UP000278807">
    <property type="component" value="Unassembled WGS sequence"/>
</dbReference>
<dbReference type="CDD" id="cd22968">
    <property type="entry name" value="DD_EFCAB5"/>
    <property type="match status" value="1"/>
</dbReference>
<evidence type="ECO:0000313" key="2">
    <source>
        <dbReference type="EMBL" id="VDO03415.1"/>
    </source>
</evidence>
<sequence>MNKKNNNQNTSGKILKGAILSQSFISKGYDTYDEIMKLKAFLHTGELQDRLQSEELFFTNLLSEVRDDYISREEDFEKVSNSLQQHYSTDPLPYHWLHNCTLSPKVRMYLAEKLLPTVVFGLEHILREAHRRGLCKLLNSETGSEDVEVRMDVNFNPLNRLAEFLMRNNPKYSNKMLNTSRYPYTKAMRQVDDRLKRELFLRSGTNLAKYTIESENRKNEWETIKRQKNQEFANKWRLIEPIFDFFRLEGKDTVNSIIVQQSVRAFMLIVMKMPNDLSLIQRPIIYIENVEENIENYTLHEFMTFVAFYAQPLSMEAFQTFVNHMQRCGKEYQDHVNRDIKLDHIVEVSVSCDMETPGIDKQQLYEEFTRFAKEADAEMKRNLVDPHDWRIQDYHLRNEMSATRIEAVEEVLDEPITQIEDTHLSTSQVAPVNPNDNITSNDDTAA</sequence>
<keyword evidence="3" id="KW-1185">Reference proteome</keyword>
<organism evidence="4">
    <name type="scientific">Rodentolepis nana</name>
    <name type="common">Dwarf tapeworm</name>
    <name type="synonym">Hymenolepis nana</name>
    <dbReference type="NCBI Taxonomy" id="102285"/>
    <lineage>
        <taxon>Eukaryota</taxon>
        <taxon>Metazoa</taxon>
        <taxon>Spiralia</taxon>
        <taxon>Lophotrochozoa</taxon>
        <taxon>Platyhelminthes</taxon>
        <taxon>Cestoda</taxon>
        <taxon>Eucestoda</taxon>
        <taxon>Cyclophyllidea</taxon>
        <taxon>Hymenolepididae</taxon>
        <taxon>Rodentolepis</taxon>
    </lineage>
</organism>
<dbReference type="PANTHER" id="PTHR46788:SF1">
    <property type="entry name" value="EF-HAND CALCIUM-BINDING DOMAIN-CONTAINING PROTEIN 5"/>
    <property type="match status" value="1"/>
</dbReference>
<dbReference type="WBParaSite" id="HNAJ_0000755901-mRNA-1">
    <property type="protein sequence ID" value="HNAJ_0000755901-mRNA-1"/>
    <property type="gene ID" value="HNAJ_0000755901"/>
</dbReference>
<evidence type="ECO:0000313" key="3">
    <source>
        <dbReference type="Proteomes" id="UP000278807"/>
    </source>
</evidence>
<evidence type="ECO:0000256" key="1">
    <source>
        <dbReference type="SAM" id="MobiDB-lite"/>
    </source>
</evidence>
<feature type="compositionally biased region" description="Polar residues" evidence="1">
    <location>
        <begin position="424"/>
        <end position="446"/>
    </location>
</feature>
<reference evidence="4" key="1">
    <citation type="submission" date="2017-02" db="UniProtKB">
        <authorList>
            <consortium name="WormBaseParasite"/>
        </authorList>
    </citation>
    <scope>IDENTIFICATION</scope>
</reference>